<sequence length="79" mass="8552">MPISKEAKRRTAQHIRRLGYNVMFSKLARPGASYSFALRKRGRFGLSTGMTYIGAAASEASLLESALGTAQRLVQGTSC</sequence>
<evidence type="ECO:0000313" key="1">
    <source>
        <dbReference type="EMBL" id="CAA9578689.1"/>
    </source>
</evidence>
<gene>
    <name evidence="1" type="ORF">AVDCRST_MAG86-2478</name>
</gene>
<reference evidence="1" key="1">
    <citation type="submission" date="2020-02" db="EMBL/GenBank/DDBJ databases">
        <authorList>
            <person name="Meier V. D."/>
        </authorList>
    </citation>
    <scope>NUCLEOTIDE SEQUENCE</scope>
    <source>
        <strain evidence="1">AVDCRST_MAG86</strain>
    </source>
</reference>
<dbReference type="EMBL" id="CADCWP010000218">
    <property type="protein sequence ID" value="CAA9578689.1"/>
    <property type="molecule type" value="Genomic_DNA"/>
</dbReference>
<accession>A0A6J4VH44</accession>
<name>A0A6J4VH44_9DEIN</name>
<dbReference type="AlphaFoldDB" id="A0A6J4VH44"/>
<organism evidence="1">
    <name type="scientific">uncultured Truepera sp</name>
    <dbReference type="NCBI Taxonomy" id="543023"/>
    <lineage>
        <taxon>Bacteria</taxon>
        <taxon>Thermotogati</taxon>
        <taxon>Deinococcota</taxon>
        <taxon>Deinococci</taxon>
        <taxon>Trueperales</taxon>
        <taxon>Trueperaceae</taxon>
        <taxon>Truepera</taxon>
        <taxon>environmental samples</taxon>
    </lineage>
</organism>
<protein>
    <submittedName>
        <fullName evidence="1">Uncharacterized protein</fullName>
    </submittedName>
</protein>
<proteinExistence type="predicted"/>